<proteinExistence type="predicted"/>
<keyword evidence="3" id="KW-1185">Reference proteome</keyword>
<dbReference type="PROSITE" id="PS51707">
    <property type="entry name" value="CYTH"/>
    <property type="match status" value="1"/>
</dbReference>
<dbReference type="AlphaFoldDB" id="A0A1I3C8N4"/>
<evidence type="ECO:0000259" key="1">
    <source>
        <dbReference type="PROSITE" id="PS51707"/>
    </source>
</evidence>
<dbReference type="InterPro" id="IPR009195">
    <property type="entry name" value="Uncharacterised_YjbK"/>
</dbReference>
<dbReference type="InterPro" id="IPR023577">
    <property type="entry name" value="CYTH_domain"/>
</dbReference>
<evidence type="ECO:0000313" key="2">
    <source>
        <dbReference type="EMBL" id="SFH70872.1"/>
    </source>
</evidence>
<reference evidence="2 3" key="1">
    <citation type="submission" date="2016-10" db="EMBL/GenBank/DDBJ databases">
        <authorList>
            <person name="de Groot N.N."/>
        </authorList>
    </citation>
    <scope>NUCLEOTIDE SEQUENCE [LARGE SCALE GENOMIC DNA]</scope>
    <source>
        <strain evidence="2 3">DSM 27630</strain>
    </source>
</reference>
<dbReference type="Gene3D" id="2.40.320.10">
    <property type="entry name" value="Hypothetical Protein Pfu-838710-001"/>
    <property type="match status" value="1"/>
</dbReference>
<feature type="domain" description="CYTH" evidence="1">
    <location>
        <begin position="4"/>
        <end position="193"/>
    </location>
</feature>
<dbReference type="OrthoDB" id="384378at2"/>
<dbReference type="CDD" id="cd07762">
    <property type="entry name" value="CYTH-like_Pase_1"/>
    <property type="match status" value="1"/>
</dbReference>
<accession>A0A1I3C8N4</accession>
<sequence>MSKTPEIEFKNLLTEKEYQTLLNLYQVKESDFFVQENIYFDTVDKTLENSHAALRIRLFADKAEQTLKTPFKTYLMETTDALQLEEARQLIKKEQIKKEGAVNETLSKMAISLSDLRIIGSLKTTRFEKELSHGLLVLDKSEYFGTVDYELEYEAQEELAGSHFFAHFLNQHHIPRRETKNKILRMKEAHLNE</sequence>
<dbReference type="InterPro" id="IPR033469">
    <property type="entry name" value="CYTH-like_dom_sf"/>
</dbReference>
<dbReference type="EMBL" id="FOQE01000015">
    <property type="protein sequence ID" value="SFH70872.1"/>
    <property type="molecule type" value="Genomic_DNA"/>
</dbReference>
<dbReference type="Proteomes" id="UP000198668">
    <property type="component" value="Unassembled WGS sequence"/>
</dbReference>
<evidence type="ECO:0000313" key="3">
    <source>
        <dbReference type="Proteomes" id="UP000198668"/>
    </source>
</evidence>
<organism evidence="2 3">
    <name type="scientific">Pisciglobus halotolerans</name>
    <dbReference type="NCBI Taxonomy" id="745365"/>
    <lineage>
        <taxon>Bacteria</taxon>
        <taxon>Bacillati</taxon>
        <taxon>Bacillota</taxon>
        <taxon>Bacilli</taxon>
        <taxon>Lactobacillales</taxon>
        <taxon>Carnobacteriaceae</taxon>
    </lineage>
</organism>
<dbReference type="PIRSF" id="PIRSF012526">
    <property type="entry name" value="CYTH_UCP012526"/>
    <property type="match status" value="1"/>
</dbReference>
<dbReference type="Pfam" id="PF01928">
    <property type="entry name" value="CYTH"/>
    <property type="match status" value="1"/>
</dbReference>
<name>A0A1I3C8N4_9LACT</name>
<dbReference type="RefSeq" id="WP_092092293.1">
    <property type="nucleotide sequence ID" value="NZ_FOQE01000015.1"/>
</dbReference>
<protein>
    <submittedName>
        <fullName evidence="2">Uncharacterized protein YjbK</fullName>
    </submittedName>
</protein>
<dbReference type="SMART" id="SM01118">
    <property type="entry name" value="CYTH"/>
    <property type="match status" value="1"/>
</dbReference>
<dbReference type="SUPFAM" id="SSF55154">
    <property type="entry name" value="CYTH-like phosphatases"/>
    <property type="match status" value="1"/>
</dbReference>
<gene>
    <name evidence="2" type="ORF">SAMN04489868_11510</name>
</gene>